<dbReference type="AlphaFoldDB" id="A0A6I4U9H1"/>
<feature type="transmembrane region" description="Helical" evidence="5">
    <location>
        <begin position="200"/>
        <end position="218"/>
    </location>
</feature>
<comment type="subcellular location">
    <subcellularLocation>
        <location evidence="1">Membrane</location>
        <topology evidence="1">Multi-pass membrane protein</topology>
    </subcellularLocation>
</comment>
<evidence type="ECO:0000256" key="5">
    <source>
        <dbReference type="SAM" id="Phobius"/>
    </source>
</evidence>
<dbReference type="OrthoDB" id="7628239at2"/>
<organism evidence="7 8">
    <name type="scientific">Alteriqipengyuania halimionae</name>
    <dbReference type="NCBI Taxonomy" id="1926630"/>
    <lineage>
        <taxon>Bacteria</taxon>
        <taxon>Pseudomonadati</taxon>
        <taxon>Pseudomonadota</taxon>
        <taxon>Alphaproteobacteria</taxon>
        <taxon>Sphingomonadales</taxon>
        <taxon>Erythrobacteraceae</taxon>
        <taxon>Alteriqipengyuania</taxon>
    </lineage>
</organism>
<feature type="transmembrane region" description="Helical" evidence="5">
    <location>
        <begin position="225"/>
        <end position="244"/>
    </location>
</feature>
<reference evidence="7 8" key="1">
    <citation type="submission" date="2019-12" db="EMBL/GenBank/DDBJ databases">
        <title>Genomic-based taxomic classification of the family Erythrobacteraceae.</title>
        <authorList>
            <person name="Xu L."/>
        </authorList>
    </citation>
    <scope>NUCLEOTIDE SEQUENCE [LARGE SCALE GENOMIC DNA]</scope>
    <source>
        <strain evidence="7 8">LMG 29519</strain>
    </source>
</reference>
<dbReference type="EMBL" id="WTYR01000001">
    <property type="protein sequence ID" value="MXP10901.1"/>
    <property type="molecule type" value="Genomic_DNA"/>
</dbReference>
<protein>
    <recommendedName>
        <fullName evidence="6">O-antigen ligase-related domain-containing protein</fullName>
    </recommendedName>
</protein>
<keyword evidence="2 5" id="KW-0812">Transmembrane</keyword>
<feature type="transmembrane region" description="Helical" evidence="5">
    <location>
        <begin position="370"/>
        <end position="390"/>
    </location>
</feature>
<keyword evidence="8" id="KW-1185">Reference proteome</keyword>
<feature type="transmembrane region" description="Helical" evidence="5">
    <location>
        <begin position="153"/>
        <end position="173"/>
    </location>
</feature>
<keyword evidence="4 5" id="KW-0472">Membrane</keyword>
<gene>
    <name evidence="7" type="ORF">GRI68_11995</name>
</gene>
<evidence type="ECO:0000313" key="8">
    <source>
        <dbReference type="Proteomes" id="UP000429229"/>
    </source>
</evidence>
<keyword evidence="3 5" id="KW-1133">Transmembrane helix</keyword>
<accession>A0A6I4U9H1</accession>
<dbReference type="InterPro" id="IPR051533">
    <property type="entry name" value="WaaL-like"/>
</dbReference>
<name>A0A6I4U9H1_9SPHN</name>
<evidence type="ECO:0000259" key="6">
    <source>
        <dbReference type="Pfam" id="PF04932"/>
    </source>
</evidence>
<feature type="domain" description="O-antigen ligase-related" evidence="6">
    <location>
        <begin position="234"/>
        <end position="386"/>
    </location>
</feature>
<feature type="transmembrane region" description="Helical" evidence="5">
    <location>
        <begin position="38"/>
        <end position="57"/>
    </location>
</feature>
<feature type="transmembrane region" description="Helical" evidence="5">
    <location>
        <begin position="280"/>
        <end position="302"/>
    </location>
</feature>
<feature type="transmembrane region" description="Helical" evidence="5">
    <location>
        <begin position="128"/>
        <end position="146"/>
    </location>
</feature>
<dbReference type="InterPro" id="IPR007016">
    <property type="entry name" value="O-antigen_ligase-rel_domated"/>
</dbReference>
<dbReference type="PANTHER" id="PTHR37422:SF23">
    <property type="entry name" value="TEICHURONIC ACID BIOSYNTHESIS PROTEIN TUAE"/>
    <property type="match status" value="1"/>
</dbReference>
<evidence type="ECO:0000256" key="2">
    <source>
        <dbReference type="ARBA" id="ARBA00022692"/>
    </source>
</evidence>
<evidence type="ECO:0000313" key="7">
    <source>
        <dbReference type="EMBL" id="MXP10901.1"/>
    </source>
</evidence>
<dbReference type="Proteomes" id="UP000429229">
    <property type="component" value="Unassembled WGS sequence"/>
</dbReference>
<feature type="transmembrane region" description="Helical" evidence="5">
    <location>
        <begin position="12"/>
        <end position="32"/>
    </location>
</feature>
<dbReference type="PANTHER" id="PTHR37422">
    <property type="entry name" value="TEICHURONIC ACID BIOSYNTHESIS PROTEIN TUAE"/>
    <property type="match status" value="1"/>
</dbReference>
<feature type="transmembrane region" description="Helical" evidence="5">
    <location>
        <begin position="250"/>
        <end position="268"/>
    </location>
</feature>
<dbReference type="RefSeq" id="WP_160617458.1">
    <property type="nucleotide sequence ID" value="NZ_WTYR01000001.1"/>
</dbReference>
<dbReference type="GO" id="GO:0016020">
    <property type="term" value="C:membrane"/>
    <property type="evidence" value="ECO:0007669"/>
    <property type="project" value="UniProtKB-SubCell"/>
</dbReference>
<sequence length="465" mass="49931">MGRKFTLKRLDSRSIPFFTLVVLMIAVFLMGGGSRGDIISLILLRPLGVICLAIGLVTLKRDQVHIHRLALGIMAAIVVLIGLHVVPLPPAIWSALPGRDIAVEAGRLVGLEDQWRPLTLSPHRGWNAFYAMLVPAAAMILAMQLTVDQHRKLLLVILALAATSALLAVAQVASGLNRSLFPYAVTNTDYPVGLFANRNHSAAMLCIALPMLAVFGLKAKGAVRALVHTATGATAIVLVLLALATGSRAGFVGLVIAALFSAALIRAWEPPVRKRGARSLKPFYIVGAIATVFVTAFIAIAFSRADGLGRLAETSAADENRWPVWETVVGFMGQYQPFGSGVGSFVELFQVHEPRDMLGTTYWNHAHNDWLEWILELGVPAVILLVLAMVAIARTGRTAWARLPLGRTPDLLSWVGLSALFILGLWSLVDYPLRVPSLACVAAVAAVWMRLPAASAGQAKQTARP</sequence>
<feature type="transmembrane region" description="Helical" evidence="5">
    <location>
        <begin position="69"/>
        <end position="86"/>
    </location>
</feature>
<evidence type="ECO:0000256" key="1">
    <source>
        <dbReference type="ARBA" id="ARBA00004141"/>
    </source>
</evidence>
<proteinExistence type="predicted"/>
<dbReference type="Pfam" id="PF04932">
    <property type="entry name" value="Wzy_C"/>
    <property type="match status" value="1"/>
</dbReference>
<evidence type="ECO:0000256" key="3">
    <source>
        <dbReference type="ARBA" id="ARBA00022989"/>
    </source>
</evidence>
<evidence type="ECO:0000256" key="4">
    <source>
        <dbReference type="ARBA" id="ARBA00023136"/>
    </source>
</evidence>
<feature type="transmembrane region" description="Helical" evidence="5">
    <location>
        <begin position="411"/>
        <end position="429"/>
    </location>
</feature>
<comment type="caution">
    <text evidence="7">The sequence shown here is derived from an EMBL/GenBank/DDBJ whole genome shotgun (WGS) entry which is preliminary data.</text>
</comment>